<sequence>MASILLVYGTSEGQTERVAHHLAGVFTGHGHTVDLVHGERLPEGLDTAEYDAVVVGDPIHLGRHHGYVRAFVERHRETLNDGYSAFFQLSLSAASDDPEHVAAAEALATEFLDATGWHPDHVASFAGALAYSQYGLLKRVLMRRIARKEGGDTDTSRDYEYTDWDAVTAFAEAIAADLPKLRQT</sequence>
<gene>
    <name evidence="2" type="ORF">ACFSBT_05050</name>
</gene>
<dbReference type="InterPro" id="IPR001226">
    <property type="entry name" value="Flavodoxin_CS"/>
</dbReference>
<dbReference type="PROSITE" id="PS50902">
    <property type="entry name" value="FLAVODOXIN_LIKE"/>
    <property type="match status" value="1"/>
</dbReference>
<name>A0ABD6ASQ4_9EURY</name>
<reference evidence="2 3" key="1">
    <citation type="journal article" date="2019" name="Int. J. Syst. Evol. Microbiol.">
        <title>The Global Catalogue of Microorganisms (GCM) 10K type strain sequencing project: providing services to taxonomists for standard genome sequencing and annotation.</title>
        <authorList>
            <consortium name="The Broad Institute Genomics Platform"/>
            <consortium name="The Broad Institute Genome Sequencing Center for Infectious Disease"/>
            <person name="Wu L."/>
            <person name="Ma J."/>
        </authorList>
    </citation>
    <scope>NUCLEOTIDE SEQUENCE [LARGE SCALE GENOMIC DNA]</scope>
    <source>
        <strain evidence="2 3">CGMCC 1.12563</strain>
    </source>
</reference>
<protein>
    <submittedName>
        <fullName evidence="2">Flavodoxin domain-containing protein</fullName>
    </submittedName>
</protein>
<dbReference type="PROSITE" id="PS00201">
    <property type="entry name" value="FLAVODOXIN"/>
    <property type="match status" value="1"/>
</dbReference>
<dbReference type="InterPro" id="IPR008254">
    <property type="entry name" value="Flavodoxin/NO_synth"/>
</dbReference>
<dbReference type="Proteomes" id="UP001597187">
    <property type="component" value="Unassembled WGS sequence"/>
</dbReference>
<dbReference type="PANTHER" id="PTHR38030:SF2">
    <property type="entry name" value="PROTOPORPHYRINOGEN IX DEHYDROGENASE [QUINONE]"/>
    <property type="match status" value="1"/>
</dbReference>
<proteinExistence type="predicted"/>
<dbReference type="Pfam" id="PF12724">
    <property type="entry name" value="Flavodoxin_5"/>
    <property type="match status" value="1"/>
</dbReference>
<dbReference type="InterPro" id="IPR029039">
    <property type="entry name" value="Flavoprotein-like_sf"/>
</dbReference>
<comment type="caution">
    <text evidence="2">The sequence shown here is derived from an EMBL/GenBank/DDBJ whole genome shotgun (WGS) entry which is preliminary data.</text>
</comment>
<dbReference type="SUPFAM" id="SSF52218">
    <property type="entry name" value="Flavoproteins"/>
    <property type="match status" value="1"/>
</dbReference>
<dbReference type="InterPro" id="IPR026816">
    <property type="entry name" value="Flavodoxin_dom"/>
</dbReference>
<dbReference type="EMBL" id="JBHUDC010000002">
    <property type="protein sequence ID" value="MFD1512649.1"/>
    <property type="molecule type" value="Genomic_DNA"/>
</dbReference>
<dbReference type="PANTHER" id="PTHR38030">
    <property type="entry name" value="PROTOPORPHYRINOGEN IX DEHYDROGENASE [MENAQUINONE]"/>
    <property type="match status" value="1"/>
</dbReference>
<evidence type="ECO:0000259" key="1">
    <source>
        <dbReference type="PROSITE" id="PS50902"/>
    </source>
</evidence>
<accession>A0ABD6ASQ4</accession>
<evidence type="ECO:0000313" key="2">
    <source>
        <dbReference type="EMBL" id="MFD1512649.1"/>
    </source>
</evidence>
<dbReference type="InterPro" id="IPR052200">
    <property type="entry name" value="Protoporphyrinogen_IX_DH"/>
</dbReference>
<feature type="domain" description="Flavodoxin-like" evidence="1">
    <location>
        <begin position="4"/>
        <end position="184"/>
    </location>
</feature>
<dbReference type="Gene3D" id="3.40.50.360">
    <property type="match status" value="1"/>
</dbReference>
<dbReference type="AlphaFoldDB" id="A0ABD6ASQ4"/>
<evidence type="ECO:0000313" key="3">
    <source>
        <dbReference type="Proteomes" id="UP001597187"/>
    </source>
</evidence>
<organism evidence="2 3">
    <name type="scientific">Halomarina rubra</name>
    <dbReference type="NCBI Taxonomy" id="2071873"/>
    <lineage>
        <taxon>Archaea</taxon>
        <taxon>Methanobacteriati</taxon>
        <taxon>Methanobacteriota</taxon>
        <taxon>Stenosarchaea group</taxon>
        <taxon>Halobacteria</taxon>
        <taxon>Halobacteriales</taxon>
        <taxon>Natronomonadaceae</taxon>
        <taxon>Halomarina</taxon>
    </lineage>
</organism>
<keyword evidence="3" id="KW-1185">Reference proteome</keyword>
<dbReference type="RefSeq" id="WP_250872619.1">
    <property type="nucleotide sequence ID" value="NZ_JALXFV010000002.1"/>
</dbReference>